<evidence type="ECO:0000256" key="2">
    <source>
        <dbReference type="SAM" id="Phobius"/>
    </source>
</evidence>
<evidence type="ECO:0000313" key="3">
    <source>
        <dbReference type="EMBL" id="NEZ64152.1"/>
    </source>
</evidence>
<feature type="transmembrane region" description="Helical" evidence="2">
    <location>
        <begin position="66"/>
        <end position="84"/>
    </location>
</feature>
<reference evidence="3 4" key="1">
    <citation type="journal article" date="2020" name="Microb. Ecol.">
        <title>Ecogenomics of the Marine Benthic Filamentous Cyanobacterium Adonisia.</title>
        <authorList>
            <person name="Walter J.M."/>
            <person name="Coutinho F.H."/>
            <person name="Leomil L."/>
            <person name="Hargreaves P.I."/>
            <person name="Campeao M.E."/>
            <person name="Vieira V.V."/>
            <person name="Silva B.S."/>
            <person name="Fistarol G.O."/>
            <person name="Salomon P.S."/>
            <person name="Sawabe T."/>
            <person name="Mino S."/>
            <person name="Hosokawa M."/>
            <person name="Miyashita H."/>
            <person name="Maruyama F."/>
            <person name="van Verk M.C."/>
            <person name="Dutilh B.E."/>
            <person name="Thompson C.C."/>
            <person name="Thompson F.L."/>
        </authorList>
    </citation>
    <scope>NUCLEOTIDE SEQUENCE [LARGE SCALE GENOMIC DNA]</scope>
    <source>
        <strain evidence="3 4">CCMR0082</strain>
    </source>
</reference>
<feature type="transmembrane region" description="Helical" evidence="2">
    <location>
        <begin position="90"/>
        <end position="107"/>
    </location>
</feature>
<feature type="transmembrane region" description="Helical" evidence="2">
    <location>
        <begin position="181"/>
        <end position="205"/>
    </location>
</feature>
<keyword evidence="2" id="KW-0812">Transmembrane</keyword>
<keyword evidence="2" id="KW-1133">Transmembrane helix</keyword>
<dbReference type="EMBL" id="QZCE01000002">
    <property type="protein sequence ID" value="NEZ64152.1"/>
    <property type="molecule type" value="Genomic_DNA"/>
</dbReference>
<dbReference type="RefSeq" id="WP_163664213.1">
    <property type="nucleotide sequence ID" value="NZ_QZCE01000002.1"/>
</dbReference>
<protein>
    <submittedName>
        <fullName evidence="3">Uncharacterized protein</fullName>
    </submittedName>
</protein>
<comment type="caution">
    <text evidence="3">The sequence shown here is derived from an EMBL/GenBank/DDBJ whole genome shotgun (WGS) entry which is preliminary data.</text>
</comment>
<organism evidence="3 4">
    <name type="scientific">Adonisia turfae CCMR0082</name>
    <dbReference type="NCBI Taxonomy" id="2304604"/>
    <lineage>
        <taxon>Bacteria</taxon>
        <taxon>Bacillati</taxon>
        <taxon>Cyanobacteriota</taxon>
        <taxon>Adonisia</taxon>
        <taxon>Adonisia turfae</taxon>
    </lineage>
</organism>
<proteinExistence type="predicted"/>
<accession>A0A6M0S8L8</accession>
<feature type="transmembrane region" description="Helical" evidence="2">
    <location>
        <begin position="114"/>
        <end position="135"/>
    </location>
</feature>
<dbReference type="AlphaFoldDB" id="A0A6M0S8L8"/>
<feature type="region of interest" description="Disordered" evidence="1">
    <location>
        <begin position="1"/>
        <end position="44"/>
    </location>
</feature>
<feature type="transmembrane region" description="Helical" evidence="2">
    <location>
        <begin position="268"/>
        <end position="286"/>
    </location>
</feature>
<keyword evidence="2" id="KW-0472">Membrane</keyword>
<sequence length="336" mass="37039">MTAASRAPGSGNRRGSTPNNSSQHPPAETPQTNHQSTTESSYRTYTRKAKGHADKVYTYATKAAPLWVWGIVFAIVGGIVSMQVGWLGDLIGWLGLICLVISAWRFLTNSLVNTWAVIASFMSLVALIVLGMLFFQSAHIYASAGRAIAPESGLINLHNLGAEIFKGFPILGWLVGLSLRGLAGVVRGLELTAFGLLGVMIYVIIQSGEVMPVILKASPETLQRLIKTLQKFKKVEVSNNESATVRELASIHNNYYESLIDALGWWRCICYAVDFVVCLWFAPWIVGGWSNFDQMAGWENANWPNIIRGLISVVFFEVAVRLWIIARKGVYLFGKK</sequence>
<feature type="compositionally biased region" description="Polar residues" evidence="1">
    <location>
        <begin position="13"/>
        <end position="35"/>
    </location>
</feature>
<name>A0A6M0S8L8_9CYAN</name>
<gene>
    <name evidence="3" type="ORF">D0962_15365</name>
</gene>
<dbReference type="Proteomes" id="UP000473574">
    <property type="component" value="Unassembled WGS sequence"/>
</dbReference>
<evidence type="ECO:0000256" key="1">
    <source>
        <dbReference type="SAM" id="MobiDB-lite"/>
    </source>
</evidence>
<feature type="transmembrane region" description="Helical" evidence="2">
    <location>
        <begin position="306"/>
        <end position="326"/>
    </location>
</feature>
<evidence type="ECO:0000313" key="4">
    <source>
        <dbReference type="Proteomes" id="UP000473574"/>
    </source>
</evidence>